<dbReference type="InterPro" id="IPR000863">
    <property type="entry name" value="Sulfotransferase_dom"/>
</dbReference>
<dbReference type="AlphaFoldDB" id="A0A1G6XW15"/>
<gene>
    <name evidence="4" type="ORF">SAMN04488071_1363</name>
</gene>
<dbReference type="EMBL" id="FNAK01000003">
    <property type="protein sequence ID" value="SDD81566.1"/>
    <property type="molecule type" value="Genomic_DNA"/>
</dbReference>
<accession>A0A1G6XW15</accession>
<dbReference type="Proteomes" id="UP000183685">
    <property type="component" value="Unassembled WGS sequence"/>
</dbReference>
<proteinExistence type="inferred from homology"/>
<evidence type="ECO:0000259" key="3">
    <source>
        <dbReference type="Pfam" id="PF00685"/>
    </source>
</evidence>
<dbReference type="STRING" id="637679.GCA_001550055_01044"/>
<dbReference type="Gene3D" id="3.40.50.300">
    <property type="entry name" value="P-loop containing nucleotide triphosphate hydrolases"/>
    <property type="match status" value="1"/>
</dbReference>
<dbReference type="OrthoDB" id="3399180at2"/>
<dbReference type="GO" id="GO:0008146">
    <property type="term" value="F:sulfotransferase activity"/>
    <property type="evidence" value="ECO:0007669"/>
    <property type="project" value="InterPro"/>
</dbReference>
<sequence>MAGNGPQKTRVYGSHPIIDSERWSVYNHRPDDIVITTSYKAGTTWMQTIVANLLYQDGNFPAPVSVMAPWLDMALPPLDEVAAGLEAQEGRRFIKTHLPLDGIPFYDTMKYIYVGRDGRDVFMSMWNHHSNYNDDLNAMARATAAAHGREWPAEYADIHAMWRDWVGSSWFDWEESGFPYWSHLHHVQSWWDHRDLPNIHFVHFADLLADPEGAIRRLAAYLDIEIDEAMLPGILERISFGAMKKGFQNIMPEADDIWRGGGSTFMNKGTNGRWRGVLTDEELGQYDAVVAKALAPDCARWLEHGGPV</sequence>
<protein>
    <submittedName>
        <fullName evidence="4">Aryl sulfotransferase</fullName>
    </submittedName>
</protein>
<reference evidence="4 5" key="1">
    <citation type="submission" date="2016-10" db="EMBL/GenBank/DDBJ databases">
        <authorList>
            <person name="de Groot N.N."/>
        </authorList>
    </citation>
    <scope>NUCLEOTIDE SEQUENCE [LARGE SCALE GENOMIC DNA]</scope>
    <source>
        <strain evidence="4 5">CGMCC 1.9109</strain>
    </source>
</reference>
<dbReference type="RefSeq" id="WP_068301804.1">
    <property type="nucleotide sequence ID" value="NZ_FNAK01000003.1"/>
</dbReference>
<dbReference type="PANTHER" id="PTHR11783">
    <property type="entry name" value="SULFOTRANSFERASE SULT"/>
    <property type="match status" value="1"/>
</dbReference>
<keyword evidence="5" id="KW-1185">Reference proteome</keyword>
<evidence type="ECO:0000256" key="2">
    <source>
        <dbReference type="ARBA" id="ARBA00022679"/>
    </source>
</evidence>
<evidence type="ECO:0000313" key="5">
    <source>
        <dbReference type="Proteomes" id="UP000183685"/>
    </source>
</evidence>
<keyword evidence="2 4" id="KW-0808">Transferase</keyword>
<dbReference type="InterPro" id="IPR027417">
    <property type="entry name" value="P-loop_NTPase"/>
</dbReference>
<comment type="similarity">
    <text evidence="1">Belongs to the sulfotransferase 1 family.</text>
</comment>
<dbReference type="SUPFAM" id="SSF52540">
    <property type="entry name" value="P-loop containing nucleoside triphosphate hydrolases"/>
    <property type="match status" value="1"/>
</dbReference>
<dbReference type="Pfam" id="PF00685">
    <property type="entry name" value="Sulfotransfer_1"/>
    <property type="match status" value="1"/>
</dbReference>
<name>A0A1G6XW15_9PROT</name>
<evidence type="ECO:0000313" key="4">
    <source>
        <dbReference type="EMBL" id="SDD81566.1"/>
    </source>
</evidence>
<organism evidence="4 5">
    <name type="scientific">Kordiimonas lacus</name>
    <dbReference type="NCBI Taxonomy" id="637679"/>
    <lineage>
        <taxon>Bacteria</taxon>
        <taxon>Pseudomonadati</taxon>
        <taxon>Pseudomonadota</taxon>
        <taxon>Alphaproteobacteria</taxon>
        <taxon>Kordiimonadales</taxon>
        <taxon>Kordiimonadaceae</taxon>
        <taxon>Kordiimonas</taxon>
    </lineage>
</organism>
<evidence type="ECO:0000256" key="1">
    <source>
        <dbReference type="ARBA" id="ARBA00005771"/>
    </source>
</evidence>
<feature type="domain" description="Sulfotransferase" evidence="3">
    <location>
        <begin position="30"/>
        <end position="294"/>
    </location>
</feature>